<evidence type="ECO:0000256" key="1">
    <source>
        <dbReference type="SAM" id="MobiDB-lite"/>
    </source>
</evidence>
<feature type="compositionally biased region" description="Low complexity" evidence="1">
    <location>
        <begin position="1"/>
        <end position="13"/>
    </location>
</feature>
<reference evidence="2" key="1">
    <citation type="submission" date="2020-02" db="EMBL/GenBank/DDBJ databases">
        <authorList>
            <person name="Meier V. D."/>
        </authorList>
    </citation>
    <scope>NUCLEOTIDE SEQUENCE</scope>
    <source>
        <strain evidence="2">AVDCRST_MAG64</strain>
    </source>
</reference>
<organism evidence="2">
    <name type="scientific">uncultured Phycisphaerae bacterium</name>
    <dbReference type="NCBI Taxonomy" id="904963"/>
    <lineage>
        <taxon>Bacteria</taxon>
        <taxon>Pseudomonadati</taxon>
        <taxon>Planctomycetota</taxon>
        <taxon>Phycisphaerae</taxon>
        <taxon>environmental samples</taxon>
    </lineage>
</organism>
<dbReference type="AlphaFoldDB" id="A0A6J4PNJ7"/>
<sequence>SARAWSSPRPASSTKRSAARGT</sequence>
<feature type="region of interest" description="Disordered" evidence="1">
    <location>
        <begin position="1"/>
        <end position="22"/>
    </location>
</feature>
<proteinExistence type="predicted"/>
<feature type="non-terminal residue" evidence="2">
    <location>
        <position position="1"/>
    </location>
</feature>
<name>A0A6J4PNJ7_9BACT</name>
<dbReference type="EMBL" id="CADCUQ010000632">
    <property type="protein sequence ID" value="CAA9419680.1"/>
    <property type="molecule type" value="Genomic_DNA"/>
</dbReference>
<gene>
    <name evidence="2" type="ORF">AVDCRST_MAG64-2796</name>
</gene>
<accession>A0A6J4PNJ7</accession>
<feature type="non-terminal residue" evidence="2">
    <location>
        <position position="22"/>
    </location>
</feature>
<evidence type="ECO:0000313" key="2">
    <source>
        <dbReference type="EMBL" id="CAA9419680.1"/>
    </source>
</evidence>
<protein>
    <submittedName>
        <fullName evidence="2">Uncharacterized protein</fullName>
    </submittedName>
</protein>